<reference evidence="3" key="1">
    <citation type="journal article" date="2010" name="Nat. Biotechnol.">
        <title>Draft genome sequence of the oilseed species Ricinus communis.</title>
        <authorList>
            <person name="Chan A.P."/>
            <person name="Crabtree J."/>
            <person name="Zhao Q."/>
            <person name="Lorenzi H."/>
            <person name="Orvis J."/>
            <person name="Puiu D."/>
            <person name="Melake-Berhan A."/>
            <person name="Jones K.M."/>
            <person name="Redman J."/>
            <person name="Chen G."/>
            <person name="Cahoon E.B."/>
            <person name="Gedil M."/>
            <person name="Stanke M."/>
            <person name="Haas B.J."/>
            <person name="Wortman J.R."/>
            <person name="Fraser-Liggett C.M."/>
            <person name="Ravel J."/>
            <person name="Rabinowicz P.D."/>
        </authorList>
    </citation>
    <scope>NUCLEOTIDE SEQUENCE [LARGE SCALE GENOMIC DNA]</scope>
    <source>
        <strain evidence="3">cv. Hale</strain>
    </source>
</reference>
<dbReference type="SUPFAM" id="SSF52047">
    <property type="entry name" value="RNI-like"/>
    <property type="match status" value="1"/>
</dbReference>
<sequence length="412" mass="47579">MGRKSRNKESLADRTQPPAEQNLANTPPDKLNLDRQYKAFIENFFTQKDEQDSLQMHQFHLHWSCSRRDASKTSRFDRFIQKAMRCKVPEIDVLFDPAALKCSLFPACILNNPSIRVLNLDLQGSTLNQLPKEFPFLEVLSLNSSLKDLSITDCIPEGDDADYFLEMHCPSLETIVLKEVKQKRYNSRYAFPRKYRIKIDCLSLKSLGVFYCDFDELDLTVVSPSLMDLQFSKCNINGRFDFSIVAKQLQTLRVDMFLKFFYAPDATFTIDSGNLKSLQHVSLSLGDNLQEKFITKGLVQLSERISYAKILELDFLIIQPSVVENIAPVNPRHLAVIVDQLQDYHITVIASFLDRLDLDSLKTLTIRRKESRTEFTEFEFVKSLKKELKDLGRTATNLEITWLEPPVMPPEW</sequence>
<dbReference type="PANTHER" id="PTHR34223">
    <property type="entry name" value="OS11G0201299 PROTEIN"/>
    <property type="match status" value="1"/>
</dbReference>
<keyword evidence="3" id="KW-1185">Reference proteome</keyword>
<evidence type="ECO:0000256" key="1">
    <source>
        <dbReference type="SAM" id="MobiDB-lite"/>
    </source>
</evidence>
<dbReference type="InterPro" id="IPR032675">
    <property type="entry name" value="LRR_dom_sf"/>
</dbReference>
<dbReference type="InParanoid" id="B9SDV5"/>
<evidence type="ECO:0000313" key="3">
    <source>
        <dbReference type="Proteomes" id="UP000008311"/>
    </source>
</evidence>
<organism evidence="2 3">
    <name type="scientific">Ricinus communis</name>
    <name type="common">Castor bean</name>
    <dbReference type="NCBI Taxonomy" id="3988"/>
    <lineage>
        <taxon>Eukaryota</taxon>
        <taxon>Viridiplantae</taxon>
        <taxon>Streptophyta</taxon>
        <taxon>Embryophyta</taxon>
        <taxon>Tracheophyta</taxon>
        <taxon>Spermatophyta</taxon>
        <taxon>Magnoliopsida</taxon>
        <taxon>eudicotyledons</taxon>
        <taxon>Gunneridae</taxon>
        <taxon>Pentapetalae</taxon>
        <taxon>rosids</taxon>
        <taxon>fabids</taxon>
        <taxon>Malpighiales</taxon>
        <taxon>Euphorbiaceae</taxon>
        <taxon>Acalyphoideae</taxon>
        <taxon>Acalypheae</taxon>
        <taxon>Ricinus</taxon>
    </lineage>
</organism>
<dbReference type="Gene3D" id="3.80.10.10">
    <property type="entry name" value="Ribonuclease Inhibitor"/>
    <property type="match status" value="1"/>
</dbReference>
<evidence type="ECO:0000313" key="2">
    <source>
        <dbReference type="EMBL" id="EEF38189.1"/>
    </source>
</evidence>
<dbReference type="InterPro" id="IPR053197">
    <property type="entry name" value="F-box_SCFL_complex_component"/>
</dbReference>
<proteinExistence type="predicted"/>
<dbReference type="Proteomes" id="UP000008311">
    <property type="component" value="Unassembled WGS sequence"/>
</dbReference>
<dbReference type="AlphaFoldDB" id="B9SDV5"/>
<dbReference type="EMBL" id="EQ973932">
    <property type="protein sequence ID" value="EEF38189.1"/>
    <property type="molecule type" value="Genomic_DNA"/>
</dbReference>
<accession>B9SDV5</accession>
<gene>
    <name evidence="2" type="ORF">RCOM_0486810</name>
</gene>
<name>B9SDV5_RICCO</name>
<protein>
    <submittedName>
        <fullName evidence="2">Uncharacterized protein</fullName>
    </submittedName>
</protein>
<feature type="region of interest" description="Disordered" evidence="1">
    <location>
        <begin position="1"/>
        <end position="30"/>
    </location>
</feature>